<gene>
    <name evidence="2" type="ORF">U1T56_24395</name>
</gene>
<dbReference type="Proteomes" id="UP001375743">
    <property type="component" value="Unassembled WGS sequence"/>
</dbReference>
<sequence length="82" mass="8770">TRKEEEASEVPQGNLPDFAHDSAPEPAVVPESGRRPLCKKGKTVTPAASVQPEAPDNLLEALNGASIKEEHRTIMSAVIQKV</sequence>
<dbReference type="RefSeq" id="WP_418162093.1">
    <property type="nucleotide sequence ID" value="NZ_JBBLZC010000144.1"/>
</dbReference>
<feature type="region of interest" description="Disordered" evidence="1">
    <location>
        <begin position="1"/>
        <end position="40"/>
    </location>
</feature>
<evidence type="ECO:0000256" key="1">
    <source>
        <dbReference type="SAM" id="MobiDB-lite"/>
    </source>
</evidence>
<comment type="caution">
    <text evidence="2">The sequence shown here is derived from an EMBL/GenBank/DDBJ whole genome shotgun (WGS) entry which is preliminary data.</text>
</comment>
<keyword evidence="3" id="KW-1185">Reference proteome</keyword>
<evidence type="ECO:0000313" key="3">
    <source>
        <dbReference type="Proteomes" id="UP001375743"/>
    </source>
</evidence>
<reference evidence="2 3" key="1">
    <citation type="submission" date="2024-01" db="EMBL/GenBank/DDBJ databases">
        <title>Multi-omics insights into the function and evolution of sodium benzoate biodegradation pathways in Benzoatithermus flavus gen. nov., sp. nov. from hot spring.</title>
        <authorList>
            <person name="Hu C.-J."/>
            <person name="Li W.-J."/>
        </authorList>
    </citation>
    <scope>NUCLEOTIDE SEQUENCE [LARGE SCALE GENOMIC DNA]</scope>
    <source>
        <strain evidence="2 3">SYSU G07066</strain>
    </source>
</reference>
<dbReference type="EMBL" id="JBBLZC010000144">
    <property type="protein sequence ID" value="MEK0086279.1"/>
    <property type="molecule type" value="Genomic_DNA"/>
</dbReference>
<organism evidence="2 3">
    <name type="scientific">Benzoatithermus flavus</name>
    <dbReference type="NCBI Taxonomy" id="3108223"/>
    <lineage>
        <taxon>Bacteria</taxon>
        <taxon>Pseudomonadati</taxon>
        <taxon>Pseudomonadota</taxon>
        <taxon>Alphaproteobacteria</taxon>
        <taxon>Geminicoccales</taxon>
        <taxon>Geminicoccaceae</taxon>
        <taxon>Benzoatithermus</taxon>
    </lineage>
</organism>
<proteinExistence type="predicted"/>
<feature type="non-terminal residue" evidence="2">
    <location>
        <position position="1"/>
    </location>
</feature>
<evidence type="ECO:0000313" key="2">
    <source>
        <dbReference type="EMBL" id="MEK0086279.1"/>
    </source>
</evidence>
<name>A0ABU8Y120_9PROT</name>
<accession>A0ABU8Y120</accession>
<protein>
    <submittedName>
        <fullName evidence="2">Uncharacterized protein</fullName>
    </submittedName>
</protein>